<keyword evidence="9" id="KW-1185">Reference proteome</keyword>
<evidence type="ECO:0000256" key="4">
    <source>
        <dbReference type="ARBA" id="ARBA00022723"/>
    </source>
</evidence>
<dbReference type="GeneID" id="85343024"/>
<dbReference type="CDD" id="cd11060">
    <property type="entry name" value="CYP57A1-like"/>
    <property type="match status" value="1"/>
</dbReference>
<evidence type="ECO:0000256" key="2">
    <source>
        <dbReference type="ARBA" id="ARBA00010617"/>
    </source>
</evidence>
<evidence type="ECO:0000256" key="3">
    <source>
        <dbReference type="ARBA" id="ARBA00022617"/>
    </source>
</evidence>
<dbReference type="PRINTS" id="PR00385">
    <property type="entry name" value="P450"/>
</dbReference>
<protein>
    <recommendedName>
        <fullName evidence="10">Cytochrome P450</fullName>
    </recommendedName>
</protein>
<dbReference type="EMBL" id="MOOE01000012">
    <property type="protein sequence ID" value="KAK1519673.1"/>
    <property type="molecule type" value="Genomic_DNA"/>
</dbReference>
<dbReference type="InterPro" id="IPR017972">
    <property type="entry name" value="Cyt_P450_CS"/>
</dbReference>
<dbReference type="PRINTS" id="PR00463">
    <property type="entry name" value="EP450I"/>
</dbReference>
<feature type="binding site" description="axial binding residue" evidence="6">
    <location>
        <position position="449"/>
    </location>
    <ligand>
        <name>heme</name>
        <dbReference type="ChEBI" id="CHEBI:30413"/>
    </ligand>
    <ligandPart>
        <name>Fe</name>
        <dbReference type="ChEBI" id="CHEBI:18248"/>
    </ligandPart>
</feature>
<dbReference type="InterPro" id="IPR001128">
    <property type="entry name" value="Cyt_P450"/>
</dbReference>
<dbReference type="FunFam" id="1.10.630.10:FF:000050">
    <property type="entry name" value="Cytochrome P450 monooxygenase"/>
    <property type="match status" value="1"/>
</dbReference>
<comment type="similarity">
    <text evidence="2 7">Belongs to the cytochrome P450 family.</text>
</comment>
<comment type="caution">
    <text evidence="8">The sequence shown here is derived from an EMBL/GenBank/DDBJ whole genome shotgun (WGS) entry which is preliminary data.</text>
</comment>
<proteinExistence type="inferred from homology"/>
<dbReference type="InterPro" id="IPR050121">
    <property type="entry name" value="Cytochrome_P450_monoxygenase"/>
</dbReference>
<name>A0AAI9YQX9_9PEZI</name>
<dbReference type="GO" id="GO:0016705">
    <property type="term" value="F:oxidoreductase activity, acting on paired donors, with incorporation or reduction of molecular oxygen"/>
    <property type="evidence" value="ECO:0007669"/>
    <property type="project" value="InterPro"/>
</dbReference>
<sequence length="514" mass="57877">MLSIDSNHVALGLVLILFILLVNSLRVAFRPGLSKIPGPFFARFTPLWRVFFVWKGNAHSDYRILHENYGPVVRTAPNAVDISDPAALQTIYGINSKFIKSNFYNTLDAIYEDERMQSLFTAIDPEMHKALKRPVAQKYSMTSIRTLEYLVDPCTKMFTDAMTDMQGQVVDLGTWVQWYAFDVIGAITFSRRFGFMETRSDVNDVISGIETGLMYGGIIGEVPSLHKYLLGNITLRKVMEKLGVPDPLPIVMNMVMEGLEDYDAKQDSSERGDFLAYLRREQASTGEHISTRDMMNHLMGNLLAGSDTTGIALRALFYYVLRDKRVYDILQKEIDEAQAKGELSPVVTFGESQKLVYLQACIKESMRMHPGVSYPLERIVPKTGAEISGFHLPAGTIVGMNAAVIHRDRSIFGDDADTFRPERWLSDDTEAVKTMDRHNMSFGAGVRTCIGKNISIMEVGKVVPQILRQFSLEWASSEPEWQVTTYWFAKQSGLLVRFNPRTPEIIASKEQGSG</sequence>
<dbReference type="InterPro" id="IPR036396">
    <property type="entry name" value="Cyt_P450_sf"/>
</dbReference>
<dbReference type="RefSeq" id="XP_060310209.1">
    <property type="nucleotide sequence ID" value="XM_060459477.1"/>
</dbReference>
<dbReference type="InterPro" id="IPR002401">
    <property type="entry name" value="Cyt_P450_E_grp-I"/>
</dbReference>
<dbReference type="SUPFAM" id="SSF48264">
    <property type="entry name" value="Cytochrome P450"/>
    <property type="match status" value="1"/>
</dbReference>
<keyword evidence="7" id="KW-0503">Monooxygenase</keyword>
<keyword evidence="3 6" id="KW-0349">Heme</keyword>
<evidence type="ECO:0000256" key="1">
    <source>
        <dbReference type="ARBA" id="ARBA00001971"/>
    </source>
</evidence>
<evidence type="ECO:0008006" key="10">
    <source>
        <dbReference type="Google" id="ProtNLM"/>
    </source>
</evidence>
<organism evidence="8 9">
    <name type="scientific">Colletotrichum costaricense</name>
    <dbReference type="NCBI Taxonomy" id="1209916"/>
    <lineage>
        <taxon>Eukaryota</taxon>
        <taxon>Fungi</taxon>
        <taxon>Dikarya</taxon>
        <taxon>Ascomycota</taxon>
        <taxon>Pezizomycotina</taxon>
        <taxon>Sordariomycetes</taxon>
        <taxon>Hypocreomycetidae</taxon>
        <taxon>Glomerellales</taxon>
        <taxon>Glomerellaceae</taxon>
        <taxon>Colletotrichum</taxon>
        <taxon>Colletotrichum acutatum species complex</taxon>
    </lineage>
</organism>
<accession>A0AAI9YQX9</accession>
<dbReference type="GO" id="GO:0004497">
    <property type="term" value="F:monooxygenase activity"/>
    <property type="evidence" value="ECO:0007669"/>
    <property type="project" value="UniProtKB-KW"/>
</dbReference>
<dbReference type="Pfam" id="PF00067">
    <property type="entry name" value="p450"/>
    <property type="match status" value="1"/>
</dbReference>
<evidence type="ECO:0000313" key="9">
    <source>
        <dbReference type="Proteomes" id="UP001240678"/>
    </source>
</evidence>
<dbReference type="AlphaFoldDB" id="A0AAI9YQX9"/>
<dbReference type="Proteomes" id="UP001240678">
    <property type="component" value="Unassembled WGS sequence"/>
</dbReference>
<gene>
    <name evidence="8" type="ORF">CCOS01_11324</name>
</gene>
<dbReference type="GO" id="GO:0020037">
    <property type="term" value="F:heme binding"/>
    <property type="evidence" value="ECO:0007669"/>
    <property type="project" value="InterPro"/>
</dbReference>
<comment type="cofactor">
    <cofactor evidence="1 6">
        <name>heme</name>
        <dbReference type="ChEBI" id="CHEBI:30413"/>
    </cofactor>
</comment>
<evidence type="ECO:0000256" key="5">
    <source>
        <dbReference type="ARBA" id="ARBA00023004"/>
    </source>
</evidence>
<dbReference type="GO" id="GO:0005506">
    <property type="term" value="F:iron ion binding"/>
    <property type="evidence" value="ECO:0007669"/>
    <property type="project" value="InterPro"/>
</dbReference>
<reference evidence="8 9" key="1">
    <citation type="submission" date="2016-10" db="EMBL/GenBank/DDBJ databases">
        <title>The genome sequence of Colletotrichum fioriniae PJ7.</title>
        <authorList>
            <person name="Baroncelli R."/>
        </authorList>
    </citation>
    <scope>NUCLEOTIDE SEQUENCE [LARGE SCALE GENOMIC DNA]</scope>
    <source>
        <strain evidence="8 9">IMI 309622</strain>
    </source>
</reference>
<dbReference type="PROSITE" id="PS00086">
    <property type="entry name" value="CYTOCHROME_P450"/>
    <property type="match status" value="1"/>
</dbReference>
<evidence type="ECO:0000256" key="7">
    <source>
        <dbReference type="RuleBase" id="RU000461"/>
    </source>
</evidence>
<keyword evidence="7" id="KW-0560">Oxidoreductase</keyword>
<evidence type="ECO:0000313" key="8">
    <source>
        <dbReference type="EMBL" id="KAK1519673.1"/>
    </source>
</evidence>
<dbReference type="PANTHER" id="PTHR24305">
    <property type="entry name" value="CYTOCHROME P450"/>
    <property type="match status" value="1"/>
</dbReference>
<keyword evidence="5 6" id="KW-0408">Iron</keyword>
<dbReference type="Gene3D" id="1.10.630.10">
    <property type="entry name" value="Cytochrome P450"/>
    <property type="match status" value="1"/>
</dbReference>
<keyword evidence="4 6" id="KW-0479">Metal-binding</keyword>
<dbReference type="PANTHER" id="PTHR24305:SF232">
    <property type="entry name" value="P450, PUTATIVE (EUROFUNG)-RELATED"/>
    <property type="match status" value="1"/>
</dbReference>
<evidence type="ECO:0000256" key="6">
    <source>
        <dbReference type="PIRSR" id="PIRSR602401-1"/>
    </source>
</evidence>